<feature type="region of interest" description="Disordered" evidence="15">
    <location>
        <begin position="105"/>
        <end position="155"/>
    </location>
</feature>
<comment type="subcellular location">
    <subcellularLocation>
        <location evidence="1">Membrane</location>
        <topology evidence="1">Single-pass type III membrane protein</topology>
    </subcellularLocation>
</comment>
<organism evidence="17 18">
    <name type="scientific">Prolemur simus</name>
    <name type="common">Greater bamboo lemur</name>
    <name type="synonym">Hapalemur simus</name>
    <dbReference type="NCBI Taxonomy" id="1328070"/>
    <lineage>
        <taxon>Eukaryota</taxon>
        <taxon>Metazoa</taxon>
        <taxon>Chordata</taxon>
        <taxon>Craniata</taxon>
        <taxon>Vertebrata</taxon>
        <taxon>Euteleostomi</taxon>
        <taxon>Mammalia</taxon>
        <taxon>Eutheria</taxon>
        <taxon>Euarchontoglires</taxon>
        <taxon>Primates</taxon>
        <taxon>Strepsirrhini</taxon>
        <taxon>Lemuriformes</taxon>
        <taxon>Lemuridae</taxon>
        <taxon>Prolemur</taxon>
    </lineage>
</organism>
<dbReference type="GO" id="GO:0005886">
    <property type="term" value="C:plasma membrane"/>
    <property type="evidence" value="ECO:0007669"/>
    <property type="project" value="InterPro"/>
</dbReference>
<evidence type="ECO:0000256" key="13">
    <source>
        <dbReference type="ARBA" id="ARBA00070540"/>
    </source>
</evidence>
<keyword evidence="5" id="KW-0735">Signal-anchor</keyword>
<evidence type="ECO:0000256" key="9">
    <source>
        <dbReference type="ARBA" id="ARBA00023157"/>
    </source>
</evidence>
<feature type="domain" description="TACI cysteine-rich" evidence="16">
    <location>
        <begin position="28"/>
        <end position="57"/>
    </location>
</feature>
<evidence type="ECO:0000256" key="5">
    <source>
        <dbReference type="ARBA" id="ARBA00022968"/>
    </source>
</evidence>
<keyword evidence="8" id="KW-0472">Membrane</keyword>
<dbReference type="FunFam" id="4.10.1290.10:FF:000002">
    <property type="entry name" value="Tumor necrosis factor receptor superfamily member 13B"/>
    <property type="match status" value="1"/>
</dbReference>
<accession>A0A8C9DH72</accession>
<evidence type="ECO:0000256" key="12">
    <source>
        <dbReference type="ARBA" id="ARBA00063663"/>
    </source>
</evidence>
<evidence type="ECO:0000256" key="7">
    <source>
        <dbReference type="ARBA" id="ARBA00023130"/>
    </source>
</evidence>
<comment type="subunit">
    <text evidence="12">Binds TRAF2, TRAF5 and TRAF6. Binds the NH2-terminal domain of CAMLG with its C-terminus.</text>
</comment>
<reference evidence="17" key="1">
    <citation type="submission" date="2025-08" db="UniProtKB">
        <authorList>
            <consortium name="Ensembl"/>
        </authorList>
    </citation>
    <scope>IDENTIFICATION</scope>
</reference>
<dbReference type="Gene3D" id="4.10.1290.10">
    <property type="entry name" value="Tumor necrosis factor receptor superfamily"/>
    <property type="match status" value="2"/>
</dbReference>
<proteinExistence type="predicted"/>
<keyword evidence="6" id="KW-1133">Transmembrane helix</keyword>
<evidence type="ECO:0000256" key="11">
    <source>
        <dbReference type="ARBA" id="ARBA00058588"/>
    </source>
</evidence>
<dbReference type="GO" id="GO:0002250">
    <property type="term" value="P:adaptive immune response"/>
    <property type="evidence" value="ECO:0007669"/>
    <property type="project" value="UniProtKB-KW"/>
</dbReference>
<reference evidence="17" key="2">
    <citation type="submission" date="2025-09" db="UniProtKB">
        <authorList>
            <consortium name="Ensembl"/>
        </authorList>
    </citation>
    <scope>IDENTIFICATION</scope>
</reference>
<keyword evidence="7" id="KW-1064">Adaptive immunity</keyword>
<evidence type="ECO:0000256" key="6">
    <source>
        <dbReference type="ARBA" id="ARBA00022989"/>
    </source>
</evidence>
<dbReference type="AlphaFoldDB" id="A0A8C9DH72"/>
<keyword evidence="3" id="KW-0677">Repeat</keyword>
<evidence type="ECO:0000256" key="1">
    <source>
        <dbReference type="ARBA" id="ARBA00004183"/>
    </source>
</evidence>
<comment type="function">
    <text evidence="11">Receptor for TNFSF13/APRIL and TNFSF13B/TALL1/BAFF/BLYS that binds both ligands with similar high affinity. Mediates calcineurin-dependent activation of NF-AT, as well as activation of NF-kappa-B and AP-1. Involved in the stimulation of B- and T-cell function and the regulation of humoral immunity.</text>
</comment>
<evidence type="ECO:0000256" key="15">
    <source>
        <dbReference type="SAM" id="MobiDB-lite"/>
    </source>
</evidence>
<feature type="domain" description="TACI cysteine-rich" evidence="16">
    <location>
        <begin position="59"/>
        <end position="97"/>
    </location>
</feature>
<protein>
    <recommendedName>
        <fullName evidence="13">Tumor necrosis factor receptor superfamily member 13B</fullName>
    </recommendedName>
    <alternativeName>
        <fullName evidence="14">Transmembrane activator and CAML interactor</fullName>
    </alternativeName>
</protein>
<evidence type="ECO:0000256" key="3">
    <source>
        <dbReference type="ARBA" id="ARBA00022737"/>
    </source>
</evidence>
<dbReference type="PANTHER" id="PTHR15511">
    <property type="entry name" value="TUMOR NECROSIS FACTOR RECEPTOR SUPERFAMILY MEMBER 13B"/>
    <property type="match status" value="1"/>
</dbReference>
<feature type="compositionally biased region" description="Basic and acidic residues" evidence="15">
    <location>
        <begin position="107"/>
        <end position="122"/>
    </location>
</feature>
<sequence length="155" mass="17098">RQGLGHFLGQSSQGLQTGVAMGPCPEEQYWDPLLRGCISCKSTCNHRNQRTCAAFCKSLSCRKEQGKYYDHLLRDCISCISTCGQHPKQCAYFCESKLRSRVNLPPELRRQQSEEAETRSDNSGRYQASVHRGLEAGPGKPSEVGLCGATQGQNG</sequence>
<evidence type="ECO:0000256" key="14">
    <source>
        <dbReference type="ARBA" id="ARBA00081450"/>
    </source>
</evidence>
<evidence type="ECO:0000259" key="16">
    <source>
        <dbReference type="Pfam" id="PF09305"/>
    </source>
</evidence>
<keyword evidence="9" id="KW-1015">Disulfide bond</keyword>
<evidence type="ECO:0000313" key="18">
    <source>
        <dbReference type="Proteomes" id="UP000694414"/>
    </source>
</evidence>
<evidence type="ECO:0000313" key="17">
    <source>
        <dbReference type="Ensembl" id="ENSPSMP00000009053.1"/>
    </source>
</evidence>
<dbReference type="InterPro" id="IPR022317">
    <property type="entry name" value="TNFR_13B"/>
</dbReference>
<keyword evidence="10" id="KW-0675">Receptor</keyword>
<dbReference type="Ensembl" id="ENSPSMT00000010622.1">
    <property type="protein sequence ID" value="ENSPSMP00000009053.1"/>
    <property type="gene ID" value="ENSPSMG00000006626.1"/>
</dbReference>
<keyword evidence="4" id="KW-0391">Immunity</keyword>
<keyword evidence="2" id="KW-0812">Transmembrane</keyword>
<dbReference type="Pfam" id="PF09305">
    <property type="entry name" value="TACI-CRD2"/>
    <property type="match status" value="2"/>
</dbReference>
<dbReference type="SUPFAM" id="SSF57586">
    <property type="entry name" value="TNF receptor-like"/>
    <property type="match status" value="2"/>
</dbReference>
<name>A0A8C9DH72_PROSS</name>
<dbReference type="Proteomes" id="UP000694414">
    <property type="component" value="Unplaced"/>
</dbReference>
<dbReference type="GO" id="GO:0001782">
    <property type="term" value="P:B cell homeostasis"/>
    <property type="evidence" value="ECO:0007669"/>
    <property type="project" value="TreeGrafter"/>
</dbReference>
<dbReference type="PRINTS" id="PR01963">
    <property type="entry name" value="TNFACTORR13B"/>
</dbReference>
<dbReference type="GO" id="GO:0030889">
    <property type="term" value="P:negative regulation of B cell proliferation"/>
    <property type="evidence" value="ECO:0007669"/>
    <property type="project" value="TreeGrafter"/>
</dbReference>
<dbReference type="GeneTree" id="ENSGT00390000013910"/>
<dbReference type="PANTHER" id="PTHR15511:SF2">
    <property type="entry name" value="TUMOR NECROSIS FACTOR RECEPTOR SUPERFAMILY MEMBER 13B"/>
    <property type="match status" value="1"/>
</dbReference>
<keyword evidence="18" id="KW-1185">Reference proteome</keyword>
<evidence type="ECO:0000256" key="8">
    <source>
        <dbReference type="ARBA" id="ARBA00023136"/>
    </source>
</evidence>
<evidence type="ECO:0000256" key="4">
    <source>
        <dbReference type="ARBA" id="ARBA00022859"/>
    </source>
</evidence>
<dbReference type="FunFam" id="4.10.1290.10:FF:000001">
    <property type="entry name" value="Tumor necrosis factor receptor superfamily member 13B"/>
    <property type="match status" value="1"/>
</dbReference>
<evidence type="ECO:0000256" key="10">
    <source>
        <dbReference type="ARBA" id="ARBA00023170"/>
    </source>
</evidence>
<dbReference type="InterPro" id="IPR015384">
    <property type="entry name" value="TACI_Cys-rich-dom"/>
</dbReference>
<dbReference type="GO" id="GO:0002244">
    <property type="term" value="P:hematopoietic progenitor cell differentiation"/>
    <property type="evidence" value="ECO:0007669"/>
    <property type="project" value="TreeGrafter"/>
</dbReference>
<evidence type="ECO:0000256" key="2">
    <source>
        <dbReference type="ARBA" id="ARBA00022692"/>
    </source>
</evidence>